<evidence type="ECO:0000256" key="1">
    <source>
        <dbReference type="ARBA" id="ARBA00022729"/>
    </source>
</evidence>
<dbReference type="InterPro" id="IPR006170">
    <property type="entry name" value="PBP/GOBP"/>
</dbReference>
<dbReference type="SUPFAM" id="SSF47565">
    <property type="entry name" value="Insect pheromone/odorant-binding proteins"/>
    <property type="match status" value="1"/>
</dbReference>
<dbReference type="PANTHER" id="PTHR11857">
    <property type="entry name" value="ODORANT BINDING PROTEIN-RELATED"/>
    <property type="match status" value="1"/>
</dbReference>
<keyword evidence="1" id="KW-0732">Signal</keyword>
<name>A0AAV8Y7J9_9CUCU</name>
<evidence type="ECO:0000313" key="2">
    <source>
        <dbReference type="EMBL" id="KAJ8947483.1"/>
    </source>
</evidence>
<gene>
    <name evidence="2" type="ORF">NQ318_009786</name>
</gene>
<keyword evidence="3" id="KW-1185">Reference proteome</keyword>
<dbReference type="CDD" id="cd23992">
    <property type="entry name" value="PBP_GOBP"/>
    <property type="match status" value="1"/>
</dbReference>
<dbReference type="EMBL" id="JAPWTK010000160">
    <property type="protein sequence ID" value="KAJ8947483.1"/>
    <property type="molecule type" value="Genomic_DNA"/>
</dbReference>
<accession>A0AAV8Y7J9</accession>
<sequence length="202" mass="22321">MQLLKVLWREQGASNHRGSFYNNLGSSRLYSQPSRMNINSRSNGGKDSLYLNVRRGILAILVLWSSETHAAAGTTSISKEPFKMFIKSCQLESGATRADLEAIKMRKLPDTKSGRCFLECLFTKAKLMDNGKFNKLGMVIALTPSTKGDSAKLRQVKELAEVCDREIGGKSPGNCEGVKLVVECVARHGKEYGVEFSRPKNS</sequence>
<dbReference type="GO" id="GO:0005615">
    <property type="term" value="C:extracellular space"/>
    <property type="evidence" value="ECO:0007669"/>
    <property type="project" value="TreeGrafter"/>
</dbReference>
<organism evidence="2 3">
    <name type="scientific">Aromia moschata</name>
    <dbReference type="NCBI Taxonomy" id="1265417"/>
    <lineage>
        <taxon>Eukaryota</taxon>
        <taxon>Metazoa</taxon>
        <taxon>Ecdysozoa</taxon>
        <taxon>Arthropoda</taxon>
        <taxon>Hexapoda</taxon>
        <taxon>Insecta</taxon>
        <taxon>Pterygota</taxon>
        <taxon>Neoptera</taxon>
        <taxon>Endopterygota</taxon>
        <taxon>Coleoptera</taxon>
        <taxon>Polyphaga</taxon>
        <taxon>Cucujiformia</taxon>
        <taxon>Chrysomeloidea</taxon>
        <taxon>Cerambycidae</taxon>
        <taxon>Cerambycinae</taxon>
        <taxon>Callichromatini</taxon>
        <taxon>Aromia</taxon>
    </lineage>
</organism>
<reference evidence="2" key="1">
    <citation type="journal article" date="2023" name="Insect Mol. Biol.">
        <title>Genome sequencing provides insights into the evolution of gene families encoding plant cell wall-degrading enzymes in longhorned beetles.</title>
        <authorList>
            <person name="Shin N.R."/>
            <person name="Okamura Y."/>
            <person name="Kirsch R."/>
            <person name="Pauchet Y."/>
        </authorList>
    </citation>
    <scope>NUCLEOTIDE SEQUENCE</scope>
    <source>
        <strain evidence="2">AMC_N1</strain>
    </source>
</reference>
<comment type="caution">
    <text evidence="2">The sequence shown here is derived from an EMBL/GenBank/DDBJ whole genome shotgun (WGS) entry which is preliminary data.</text>
</comment>
<dbReference type="PANTHER" id="PTHR11857:SF42">
    <property type="entry name" value="GENERAL ODORANT-BINDING PROTEIN 19D-RELATED"/>
    <property type="match status" value="1"/>
</dbReference>
<protein>
    <submittedName>
        <fullName evidence="2">Uncharacterized protein</fullName>
    </submittedName>
</protein>
<dbReference type="GO" id="GO:0005549">
    <property type="term" value="F:odorant binding"/>
    <property type="evidence" value="ECO:0007669"/>
    <property type="project" value="InterPro"/>
</dbReference>
<dbReference type="InterPro" id="IPR036728">
    <property type="entry name" value="PBP_GOBP_sf"/>
</dbReference>
<dbReference type="Pfam" id="PF01395">
    <property type="entry name" value="PBP_GOBP"/>
    <property type="match status" value="1"/>
</dbReference>
<proteinExistence type="predicted"/>
<dbReference type="Proteomes" id="UP001162162">
    <property type="component" value="Unassembled WGS sequence"/>
</dbReference>
<evidence type="ECO:0000313" key="3">
    <source>
        <dbReference type="Proteomes" id="UP001162162"/>
    </source>
</evidence>
<dbReference type="GO" id="GO:0007608">
    <property type="term" value="P:sensory perception of smell"/>
    <property type="evidence" value="ECO:0007669"/>
    <property type="project" value="TreeGrafter"/>
</dbReference>
<dbReference type="AlphaFoldDB" id="A0AAV8Y7J9"/>
<dbReference type="Gene3D" id="1.10.238.20">
    <property type="entry name" value="Pheromone/general odorant binding protein domain"/>
    <property type="match status" value="1"/>
</dbReference>